<dbReference type="EMBL" id="JAENIL010000015">
    <property type="protein sequence ID" value="MBK1877120.1"/>
    <property type="molecule type" value="Genomic_DNA"/>
</dbReference>
<gene>
    <name evidence="2" type="ORF">JIN87_09585</name>
</gene>
<dbReference type="Proteomes" id="UP000617628">
    <property type="component" value="Unassembled WGS sequence"/>
</dbReference>
<dbReference type="AlphaFoldDB" id="A0A934RT53"/>
<protein>
    <submittedName>
        <fullName evidence="2">Zinc-dependent metalloprotease</fullName>
    </submittedName>
</protein>
<dbReference type="GO" id="GO:0008237">
    <property type="term" value="F:metallopeptidase activity"/>
    <property type="evidence" value="ECO:0007669"/>
    <property type="project" value="UniProtKB-KW"/>
</dbReference>
<evidence type="ECO:0000259" key="1">
    <source>
        <dbReference type="Pfam" id="PF16313"/>
    </source>
</evidence>
<organism evidence="2 3">
    <name type="scientific">Pelagicoccus mobilis</name>
    <dbReference type="NCBI Taxonomy" id="415221"/>
    <lineage>
        <taxon>Bacteria</taxon>
        <taxon>Pseudomonadati</taxon>
        <taxon>Verrucomicrobiota</taxon>
        <taxon>Opitutia</taxon>
        <taxon>Puniceicoccales</taxon>
        <taxon>Pelagicoccaceae</taxon>
        <taxon>Pelagicoccus</taxon>
    </lineage>
</organism>
<feature type="domain" description="EcxA zinc-binding" evidence="1">
    <location>
        <begin position="395"/>
        <end position="496"/>
    </location>
</feature>
<sequence length="864" mass="97470">MAVFFLACTAQSAKEKAAPALKISEKTRVAIPKSGLGKEYLLSTSLIPQAGAATSRGMEGRVVMFELYEDGVDLYETTKGKVVTEDLPARRLLTTFPIIDDEGGDIVIDFNAGMRRLSYSSWYNRQEGFDARSFERSAELPQARVFETELEDGILTIRQAVQARSRTMDPDLETRYEIRYFLSPYVESDFEPREMHAEETRYARFFAGSSRLELESGRVSKYLSRFDVSEPVVFYYSANTPENMREAVEEGILYWNKALGEKVVEAKMAPEGVTAPHPTMNVVQWVPWDTAGVAYADALIDPLTGETQHGQAYMTSVFEFGGEVRARRLLRTLRAMIDEKSEEKEKEDEESEHVHSSAFGHSVACQFDPIDFALELSDGLEELLADPDLSEEIVERISQDYVRDVTAHEVGHVLGLRHNFAASLSADVTPKELDQFMADYVGGEDLSDYLDKTVSTSVMEYSVFNASVFTGWYIKNGQDALEHDAAAIRWGYFDDKSVVEEKQLFGSEEETLIYADVTRHDYGSGPLEASYDDLSSAIRGLPNSVLERFIAGRAPMNPKDRKSLEAVKLDVSEYAKRISEPVKDMLKWFNKETRSVRVEQDYAFVGDLNQEERWEAHWESLEEQLKELGGIDQLLFAHLPVSIGVKSKKELETVEIAPKVDGKELKKTLKELLDSEAYSTFVGLDGETYTWTEEEKEVILERSGKLFDKLEEEVLLQTLKLYEKAPRDLGLAATGNLSDEDSVAKLEKRVVALAKAVILKRDKESRIQGKVGKAYVEVPDFGYGYETRMAAAKALNDKTGSFSAWSKEAKQSIHAELKKAIEESLNISLFKDFKDNLLSRSLREWYLQEQNLLKLLPPAPKNGK</sequence>
<comment type="caution">
    <text evidence="2">The sequence shown here is derived from an EMBL/GenBank/DDBJ whole genome shotgun (WGS) entry which is preliminary data.</text>
</comment>
<evidence type="ECO:0000313" key="2">
    <source>
        <dbReference type="EMBL" id="MBK1877120.1"/>
    </source>
</evidence>
<dbReference type="InterPro" id="IPR032534">
    <property type="entry name" value="EcxA_zinc-bd"/>
</dbReference>
<reference evidence="2" key="1">
    <citation type="submission" date="2021-01" db="EMBL/GenBank/DDBJ databases">
        <title>Modified the classification status of verrucomicrobia.</title>
        <authorList>
            <person name="Feng X."/>
        </authorList>
    </citation>
    <scope>NUCLEOTIDE SEQUENCE</scope>
    <source>
        <strain evidence="2">KCTC 13126</strain>
    </source>
</reference>
<name>A0A934RT53_9BACT</name>
<keyword evidence="2" id="KW-0645">Protease</keyword>
<accession>A0A934RT53</accession>
<dbReference type="SUPFAM" id="SSF55486">
    <property type="entry name" value="Metalloproteases ('zincins'), catalytic domain"/>
    <property type="match status" value="1"/>
</dbReference>
<dbReference type="InterPro" id="IPR024079">
    <property type="entry name" value="MetalloPept_cat_dom_sf"/>
</dbReference>
<dbReference type="PANTHER" id="PTHR38478:SF1">
    <property type="entry name" value="ZINC DEPENDENT METALLOPROTEASE DOMAIN LIPOPROTEIN"/>
    <property type="match status" value="1"/>
</dbReference>
<dbReference type="Gene3D" id="3.40.390.10">
    <property type="entry name" value="Collagenase (Catalytic Domain)"/>
    <property type="match status" value="1"/>
</dbReference>
<proteinExistence type="predicted"/>
<evidence type="ECO:0000313" key="3">
    <source>
        <dbReference type="Proteomes" id="UP000617628"/>
    </source>
</evidence>
<keyword evidence="3" id="KW-1185">Reference proteome</keyword>
<keyword evidence="2" id="KW-0378">Hydrolase</keyword>
<keyword evidence="2" id="KW-0482">Metalloprotease</keyword>
<dbReference type="Pfam" id="PF16313">
    <property type="entry name" value="DUF4953"/>
    <property type="match status" value="1"/>
</dbReference>
<dbReference type="PANTHER" id="PTHR38478">
    <property type="entry name" value="PEPTIDASE M1A AND M12B"/>
    <property type="match status" value="1"/>
</dbReference>